<dbReference type="InterPro" id="IPR009827">
    <property type="entry name" value="MatC_N"/>
</dbReference>
<proteinExistence type="predicted"/>
<name>A0A2P8DTN9_9ACTN</name>
<feature type="transmembrane region" description="Helical" evidence="1">
    <location>
        <begin position="279"/>
        <end position="298"/>
    </location>
</feature>
<dbReference type="OrthoDB" id="8738207at2"/>
<dbReference type="Proteomes" id="UP000240542">
    <property type="component" value="Unassembled WGS sequence"/>
</dbReference>
<protein>
    <submittedName>
        <fullName evidence="3">UIT1 family transporter</fullName>
    </submittedName>
</protein>
<feature type="transmembrane region" description="Helical" evidence="1">
    <location>
        <begin position="310"/>
        <end position="335"/>
    </location>
</feature>
<feature type="transmembrane region" description="Helical" evidence="1">
    <location>
        <begin position="256"/>
        <end position="272"/>
    </location>
</feature>
<feature type="transmembrane region" description="Helical" evidence="1">
    <location>
        <begin position="92"/>
        <end position="120"/>
    </location>
</feature>
<accession>A0A2P8DTN9</accession>
<evidence type="ECO:0000313" key="3">
    <source>
        <dbReference type="EMBL" id="PSL00590.1"/>
    </source>
</evidence>
<comment type="caution">
    <text evidence="3">The sequence shown here is derived from an EMBL/GenBank/DDBJ whole genome shotgun (WGS) entry which is preliminary data.</text>
</comment>
<evidence type="ECO:0000313" key="4">
    <source>
        <dbReference type="Proteomes" id="UP000240542"/>
    </source>
</evidence>
<dbReference type="Pfam" id="PF07158">
    <property type="entry name" value="MatC_N"/>
    <property type="match status" value="1"/>
</dbReference>
<evidence type="ECO:0000256" key="1">
    <source>
        <dbReference type="SAM" id="Phobius"/>
    </source>
</evidence>
<evidence type="ECO:0000259" key="2">
    <source>
        <dbReference type="Pfam" id="PF07158"/>
    </source>
</evidence>
<feature type="transmembrane region" description="Helical" evidence="1">
    <location>
        <begin position="56"/>
        <end position="72"/>
    </location>
</feature>
<gene>
    <name evidence="3" type="ORF">CLV63_10164</name>
</gene>
<keyword evidence="1" id="KW-0812">Transmembrane</keyword>
<dbReference type="EMBL" id="PYGA01000001">
    <property type="protein sequence ID" value="PSL00590.1"/>
    <property type="molecule type" value="Genomic_DNA"/>
</dbReference>
<keyword evidence="1" id="KW-0472">Membrane</keyword>
<feature type="transmembrane region" description="Helical" evidence="1">
    <location>
        <begin position="402"/>
        <end position="426"/>
    </location>
</feature>
<organism evidence="3 4">
    <name type="scientific">Murinocardiopsis flavida</name>
    <dbReference type="NCBI Taxonomy" id="645275"/>
    <lineage>
        <taxon>Bacteria</taxon>
        <taxon>Bacillati</taxon>
        <taxon>Actinomycetota</taxon>
        <taxon>Actinomycetes</taxon>
        <taxon>Streptosporangiales</taxon>
        <taxon>Nocardiopsidaceae</taxon>
        <taxon>Murinocardiopsis</taxon>
    </lineage>
</organism>
<reference evidence="3 4" key="1">
    <citation type="submission" date="2018-03" db="EMBL/GenBank/DDBJ databases">
        <title>Genomic Encyclopedia of Archaeal and Bacterial Type Strains, Phase II (KMG-II): from individual species to whole genera.</title>
        <authorList>
            <person name="Goeker M."/>
        </authorList>
    </citation>
    <scope>NUCLEOTIDE SEQUENCE [LARGE SCALE GENOMIC DNA]</scope>
    <source>
        <strain evidence="3 4">DSM 45312</strain>
    </source>
</reference>
<dbReference type="RefSeq" id="WP_106580799.1">
    <property type="nucleotide sequence ID" value="NZ_PYGA01000001.1"/>
</dbReference>
<keyword evidence="1" id="KW-1133">Transmembrane helix</keyword>
<feature type="domain" description="Dicarboxylate carrier MatC N-terminal" evidence="2">
    <location>
        <begin position="7"/>
        <end position="148"/>
    </location>
</feature>
<feature type="transmembrane region" description="Helical" evidence="1">
    <location>
        <begin position="132"/>
        <end position="153"/>
    </location>
</feature>
<dbReference type="AlphaFoldDB" id="A0A2P8DTN9"/>
<sequence length="427" mass="43508">MTPAIAASVGCLVLMFGLAIAFNVNIGVLGFVFALVVATIGGLTVDEMLGSFPADIFVLIAGVTYLFAIARANGTVELIVTTGVRMVAGRVALIPVIFGLIAALLVAFGVFPSAALALLAPLAMSFAAKYRVSPLLMGLIILHGVNATAMSPLNSYGAVTRSVLEKSGLTDVSIWDVFVPYLLIYVLLMTVVYFAFGGLHLIRHGHGKEPEVADAAADPEAAGTDGGRVTVEQIATLVAIAALGVLALGFDLDVGITAFALGAVLTLCYPARGETAVKGIAWSVILLTSGLFVFVGVAEQVGAIDLASDAIGGLGGPVVTALLASAIGAVVSAFASTTATLGATFPILIPPLQAAEFAHIPGAVAGFGVAASVVDVSPTSPSGALLMANVRNRDRSVYFRQLLYWAGAMLVCGSIVPWLLLVVLGLG</sequence>
<feature type="transmembrane region" description="Helical" evidence="1">
    <location>
        <begin position="173"/>
        <end position="196"/>
    </location>
</feature>
<keyword evidence="4" id="KW-1185">Reference proteome</keyword>